<evidence type="ECO:0000313" key="3">
    <source>
        <dbReference type="Proteomes" id="UP000635477"/>
    </source>
</evidence>
<reference evidence="2" key="1">
    <citation type="journal article" date="2020" name="BMC Genomics">
        <title>Correction to: Identification and distribution of gene clusters required for synthesis of sphingolipid metabolism inhibitors in diverse species of the filamentous fungus Fusarium.</title>
        <authorList>
            <person name="Kim H.S."/>
            <person name="Lohmar J.M."/>
            <person name="Busman M."/>
            <person name="Brown D.W."/>
            <person name="Naumann T.A."/>
            <person name="Divon H.H."/>
            <person name="Lysoe E."/>
            <person name="Uhlig S."/>
            <person name="Proctor R.H."/>
        </authorList>
    </citation>
    <scope>NUCLEOTIDE SEQUENCE</scope>
    <source>
        <strain evidence="2">NRRL 22465</strain>
    </source>
</reference>
<dbReference type="AlphaFoldDB" id="A0A8H4XHK0"/>
<evidence type="ECO:0000313" key="2">
    <source>
        <dbReference type="EMBL" id="KAF4975475.1"/>
    </source>
</evidence>
<sequence>MNKQAPVKGDSSQMHVGGRAPRNHSGVAQGPTGSGQYVPQGHPPSGLYPSHAYGQGGQHHIGQHYIGQHHTVQHHTGQHPPMQRPPVIQPTGYKSTAPPSAAAGPSVVKKQPTPNHGMQMAELQRAKKAAFEQGQKTGQAKGYNAGNKHGQKVGQQFGNQQGYTKGYNTGHKKGQASGQNQGHGKSQGQGFKPGHSAGHLSGHHQGHSQGHSAQGPSHKAFIATAAVGTAGVAGTGLYLHNEMSNNSYGYNEDRNNTWVDDDSDGDRSDNDDGNPRYEDDDWTEGNQGEWDQDYHGSGYGQADPESPTGSTYGGYTATNEGYDQADNGGAVAVAGMTVVSAIAAAVVEKIRKAAAV</sequence>
<name>A0A8H4XHK0_9HYPO</name>
<comment type="caution">
    <text evidence="2">The sequence shown here is derived from an EMBL/GenBank/DDBJ whole genome shotgun (WGS) entry which is preliminary data.</text>
</comment>
<reference evidence="2" key="2">
    <citation type="submission" date="2020-05" db="EMBL/GenBank/DDBJ databases">
        <authorList>
            <person name="Kim H.-S."/>
            <person name="Proctor R.H."/>
            <person name="Brown D.W."/>
        </authorList>
    </citation>
    <scope>NUCLEOTIDE SEQUENCE</scope>
    <source>
        <strain evidence="2">NRRL 22465</strain>
    </source>
</reference>
<feature type="compositionally biased region" description="Polar residues" evidence="1">
    <location>
        <begin position="153"/>
        <end position="167"/>
    </location>
</feature>
<proteinExistence type="predicted"/>
<feature type="region of interest" description="Disordered" evidence="1">
    <location>
        <begin position="1"/>
        <end position="216"/>
    </location>
</feature>
<keyword evidence="3" id="KW-1185">Reference proteome</keyword>
<dbReference type="EMBL" id="JABEYC010000637">
    <property type="protein sequence ID" value="KAF4975475.1"/>
    <property type="molecule type" value="Genomic_DNA"/>
</dbReference>
<feature type="compositionally biased region" description="Low complexity" evidence="1">
    <location>
        <begin position="207"/>
        <end position="216"/>
    </location>
</feature>
<accession>A0A8H4XHK0</accession>
<dbReference type="OrthoDB" id="5104388at2759"/>
<feature type="region of interest" description="Disordered" evidence="1">
    <location>
        <begin position="254"/>
        <end position="315"/>
    </location>
</feature>
<feature type="compositionally biased region" description="Basic and acidic residues" evidence="1">
    <location>
        <begin position="265"/>
        <end position="277"/>
    </location>
</feature>
<feature type="compositionally biased region" description="Low complexity" evidence="1">
    <location>
        <begin position="60"/>
        <end position="70"/>
    </location>
</feature>
<feature type="compositionally biased region" description="Polar residues" evidence="1">
    <location>
        <begin position="176"/>
        <end position="189"/>
    </location>
</feature>
<dbReference type="Proteomes" id="UP000635477">
    <property type="component" value="Unassembled WGS sequence"/>
</dbReference>
<evidence type="ECO:0000256" key="1">
    <source>
        <dbReference type="SAM" id="MobiDB-lite"/>
    </source>
</evidence>
<organism evidence="2 3">
    <name type="scientific">Fusarium zealandicum</name>
    <dbReference type="NCBI Taxonomy" id="1053134"/>
    <lineage>
        <taxon>Eukaryota</taxon>
        <taxon>Fungi</taxon>
        <taxon>Dikarya</taxon>
        <taxon>Ascomycota</taxon>
        <taxon>Pezizomycotina</taxon>
        <taxon>Sordariomycetes</taxon>
        <taxon>Hypocreomycetidae</taxon>
        <taxon>Hypocreales</taxon>
        <taxon>Nectriaceae</taxon>
        <taxon>Fusarium</taxon>
        <taxon>Fusarium staphyleae species complex</taxon>
    </lineage>
</organism>
<protein>
    <submittedName>
        <fullName evidence="2">Uncharacterized protein</fullName>
    </submittedName>
</protein>
<feature type="compositionally biased region" description="Low complexity" evidence="1">
    <location>
        <begin position="95"/>
        <end position="106"/>
    </location>
</feature>
<gene>
    <name evidence="2" type="ORF">FZEAL_7738</name>
</gene>